<evidence type="ECO:0000256" key="7">
    <source>
        <dbReference type="ARBA" id="ARBA00023136"/>
    </source>
</evidence>
<evidence type="ECO:0000256" key="4">
    <source>
        <dbReference type="ARBA" id="ARBA00022692"/>
    </source>
</evidence>
<dbReference type="GO" id="GO:0007165">
    <property type="term" value="P:signal transduction"/>
    <property type="evidence" value="ECO:0007669"/>
    <property type="project" value="UniProtKB-KW"/>
</dbReference>
<sequence>MAQTNRKMPPANVLATNISILRWSGLWPPERQTGWARLFTAYTAVAFLSQVVAIDMTLYHIYNSEGDIYEITLTMMVTMTLVGGVLKMLHFFANADTYSRLVRDLQEVIDLQRGNCERDDAVSAIFCSYHRQAILFTCGSLGYLNVLAPTWFLMPVITGVATDPNDRKLPFSQLKGLRSDDLIGYSAAYFVQCHAIFYWNFISVGLDVFFATAMLHAAAQLKILSHRLSRLGKQTTRYEEQPPYWNALQGDAAPVRQIITYEEENDLYLQLRNCIKNHQEILRLVLFLETVMGPVAFIQFLCSVVAACVALFQATFNAEGNGVLKCTMYLPTPAFQIFIYCWCGHEIMEEGLYVSRAAYSSGWVGASQRFTRALRIVMCRAQRPLLLTAGKLYPVNRLTFVSLINASYTFYALLRQMRDR</sequence>
<evidence type="ECO:0000256" key="9">
    <source>
        <dbReference type="ARBA" id="ARBA00023224"/>
    </source>
</evidence>
<comment type="caution">
    <text evidence="10">Lacks conserved residue(s) required for the propagation of feature annotation.</text>
</comment>
<dbReference type="EMBL" id="KY964962">
    <property type="protein sequence ID" value="ASM47115.1"/>
    <property type="molecule type" value="mRNA"/>
</dbReference>
<accession>A0A221I0A9</accession>
<keyword evidence="5 10" id="KW-0552">Olfaction</keyword>
<reference evidence="11" key="1">
    <citation type="journal article" date="2017" name="Int. J. Biol. Sci.">
        <title>In Search For Pheromone Receptors: Certain Members Of The Odorant Receptor Family In The Desert Locust Schistocerca gregaria (Orthoptera: Acrididae) Are Co-expressed With SNMP1.</title>
        <authorList>
            <person name="Pregitzer P."/>
            <person name="Jiang X."/>
            <person name="Grosse-Wilde E."/>
            <person name="Breer H."/>
            <person name="Krieger J."/>
            <person name="Fleischer J."/>
        </authorList>
    </citation>
    <scope>NUCLEOTIDE SEQUENCE</scope>
    <source>
        <tissue evidence="11">Antennae</tissue>
    </source>
</reference>
<comment type="subcellular location">
    <subcellularLocation>
        <location evidence="1 10">Cell membrane</location>
        <topology evidence="1 10">Multi-pass membrane protein</topology>
    </subcellularLocation>
</comment>
<evidence type="ECO:0000256" key="5">
    <source>
        <dbReference type="ARBA" id="ARBA00022725"/>
    </source>
</evidence>
<evidence type="ECO:0000256" key="6">
    <source>
        <dbReference type="ARBA" id="ARBA00022989"/>
    </source>
</evidence>
<dbReference type="GO" id="GO:0005549">
    <property type="term" value="F:odorant binding"/>
    <property type="evidence" value="ECO:0007669"/>
    <property type="project" value="InterPro"/>
</dbReference>
<gene>
    <name evidence="11" type="primary">OR45</name>
</gene>
<keyword evidence="4 10" id="KW-0812">Transmembrane</keyword>
<dbReference type="GO" id="GO:0005886">
    <property type="term" value="C:plasma membrane"/>
    <property type="evidence" value="ECO:0007669"/>
    <property type="project" value="UniProtKB-SubCell"/>
</dbReference>
<evidence type="ECO:0000256" key="8">
    <source>
        <dbReference type="ARBA" id="ARBA00023170"/>
    </source>
</evidence>
<keyword evidence="3 10" id="KW-0716">Sensory transduction</keyword>
<dbReference type="InterPro" id="IPR004117">
    <property type="entry name" value="7tm6_olfct_rcpt"/>
</dbReference>
<evidence type="ECO:0000313" key="11">
    <source>
        <dbReference type="EMBL" id="ASM47115.1"/>
    </source>
</evidence>
<dbReference type="OrthoDB" id="7548151at2759"/>
<evidence type="ECO:0000256" key="3">
    <source>
        <dbReference type="ARBA" id="ARBA00022606"/>
    </source>
</evidence>
<comment type="similarity">
    <text evidence="10">Belongs to the insect chemoreceptor superfamily. Heteromeric odorant receptor channel (TC 1.A.69) family.</text>
</comment>
<evidence type="ECO:0000256" key="2">
    <source>
        <dbReference type="ARBA" id="ARBA00022475"/>
    </source>
</evidence>
<dbReference type="Pfam" id="PF02949">
    <property type="entry name" value="7tm_6"/>
    <property type="match status" value="1"/>
</dbReference>
<dbReference type="PANTHER" id="PTHR21137">
    <property type="entry name" value="ODORANT RECEPTOR"/>
    <property type="match status" value="1"/>
</dbReference>
<proteinExistence type="evidence at transcript level"/>
<feature type="transmembrane region" description="Helical" evidence="10">
    <location>
        <begin position="68"/>
        <end position="93"/>
    </location>
</feature>
<feature type="transmembrane region" description="Helical" evidence="10">
    <location>
        <begin position="39"/>
        <end position="62"/>
    </location>
</feature>
<keyword evidence="8 10" id="KW-0675">Receptor</keyword>
<protein>
    <recommendedName>
        <fullName evidence="10">Odorant receptor</fullName>
    </recommendedName>
</protein>
<keyword evidence="6 10" id="KW-1133">Transmembrane helix</keyword>
<feature type="transmembrane region" description="Helical" evidence="10">
    <location>
        <begin position="286"/>
        <end position="312"/>
    </location>
</feature>
<evidence type="ECO:0000256" key="10">
    <source>
        <dbReference type="RuleBase" id="RU351113"/>
    </source>
</evidence>
<feature type="transmembrane region" description="Helical" evidence="10">
    <location>
        <begin position="395"/>
        <end position="414"/>
    </location>
</feature>
<evidence type="ECO:0000256" key="1">
    <source>
        <dbReference type="ARBA" id="ARBA00004651"/>
    </source>
</evidence>
<organism evidence="11">
    <name type="scientific">Schistocerca gregaria</name>
    <name type="common">Desert locust</name>
    <name type="synonym">Gryllus gregarius</name>
    <dbReference type="NCBI Taxonomy" id="7010"/>
    <lineage>
        <taxon>Eukaryota</taxon>
        <taxon>Metazoa</taxon>
        <taxon>Ecdysozoa</taxon>
        <taxon>Arthropoda</taxon>
        <taxon>Hexapoda</taxon>
        <taxon>Insecta</taxon>
        <taxon>Pterygota</taxon>
        <taxon>Neoptera</taxon>
        <taxon>Polyneoptera</taxon>
        <taxon>Orthoptera</taxon>
        <taxon>Caelifera</taxon>
        <taxon>Acrididea</taxon>
        <taxon>Acridomorpha</taxon>
        <taxon>Acridoidea</taxon>
        <taxon>Acrididae</taxon>
        <taxon>Cyrtacanthacridinae</taxon>
        <taxon>Schistocerca</taxon>
    </lineage>
</organism>
<dbReference type="GO" id="GO:0004984">
    <property type="term" value="F:olfactory receptor activity"/>
    <property type="evidence" value="ECO:0007669"/>
    <property type="project" value="InterPro"/>
</dbReference>
<keyword evidence="2" id="KW-1003">Cell membrane</keyword>
<keyword evidence="9 10" id="KW-0807">Transducer</keyword>
<dbReference type="AlphaFoldDB" id="A0A221I0A9"/>
<keyword evidence="7 10" id="KW-0472">Membrane</keyword>
<name>A0A221I0A9_SCHGR</name>
<dbReference type="PANTHER" id="PTHR21137:SF3">
    <property type="entry name" value="ODORANT RECEPTOR 30A-RELATED"/>
    <property type="match status" value="1"/>
</dbReference>